<dbReference type="EMBL" id="OZ034815">
    <property type="protein sequence ID" value="CAL1365716.1"/>
    <property type="molecule type" value="Genomic_DNA"/>
</dbReference>
<reference evidence="2 3" key="1">
    <citation type="submission" date="2024-04" db="EMBL/GenBank/DDBJ databases">
        <authorList>
            <person name="Fracassetti M."/>
        </authorList>
    </citation>
    <scope>NUCLEOTIDE SEQUENCE [LARGE SCALE GENOMIC DNA]</scope>
</reference>
<dbReference type="SUPFAM" id="SSF81383">
    <property type="entry name" value="F-box domain"/>
    <property type="match status" value="1"/>
</dbReference>
<dbReference type="Proteomes" id="UP001497516">
    <property type="component" value="Chromosome 2"/>
</dbReference>
<dbReference type="CDD" id="cd22157">
    <property type="entry name" value="F-box_AtFBW1-like"/>
    <property type="match status" value="1"/>
</dbReference>
<accession>A0AAV2D3E2</accession>
<organism evidence="2 3">
    <name type="scientific">Linum trigynum</name>
    <dbReference type="NCBI Taxonomy" id="586398"/>
    <lineage>
        <taxon>Eukaryota</taxon>
        <taxon>Viridiplantae</taxon>
        <taxon>Streptophyta</taxon>
        <taxon>Embryophyta</taxon>
        <taxon>Tracheophyta</taxon>
        <taxon>Spermatophyta</taxon>
        <taxon>Magnoliopsida</taxon>
        <taxon>eudicotyledons</taxon>
        <taxon>Gunneridae</taxon>
        <taxon>Pentapetalae</taxon>
        <taxon>rosids</taxon>
        <taxon>fabids</taxon>
        <taxon>Malpighiales</taxon>
        <taxon>Linaceae</taxon>
        <taxon>Linum</taxon>
    </lineage>
</organism>
<dbReference type="InterPro" id="IPR006527">
    <property type="entry name" value="F-box-assoc_dom_typ1"/>
</dbReference>
<dbReference type="Pfam" id="PF00646">
    <property type="entry name" value="F-box"/>
    <property type="match status" value="1"/>
</dbReference>
<feature type="domain" description="F-box" evidence="1">
    <location>
        <begin position="15"/>
        <end position="56"/>
    </location>
</feature>
<dbReference type="AlphaFoldDB" id="A0AAV2D3E2"/>
<proteinExistence type="predicted"/>
<keyword evidence="3" id="KW-1185">Reference proteome</keyword>
<name>A0AAV2D3E2_9ROSI</name>
<dbReference type="PANTHER" id="PTHR31672:SF13">
    <property type="entry name" value="F-BOX PROTEIN CPR30-LIKE"/>
    <property type="match status" value="1"/>
</dbReference>
<dbReference type="Pfam" id="PF07734">
    <property type="entry name" value="FBA_1"/>
    <property type="match status" value="1"/>
</dbReference>
<sequence>MAGDHSSSGTFSDQLTEDILTNILLRLPNGSCIARFRCVCRSWRNLLSDPQFILRILRFPKHGGGGDVTNRSSSPLQILITGDLHRHLYSLHSYDTLRPVSTGGGDLPSSRQPAAFTLIVAGSCDGIFCIVDMNPTGGAPSVTLWNPATSETKFLPDSAGPPRRSLFDHEQVTGFGFDPRTNDYKVVRVMFFHEMYDDCNDYDLTWEERNTRLTYAEVYSLRNDSWKRLNFHEGDRIRQIGNFISNVYPQQRGDDDSRDHRHRCHWFYACFEDCFTLSFDMTEEVLDYASLALPRAFHGDSLIALMGCFADSWTRLYDFRPPAWQMDFLMAWKEEGMCICSRESRRGSMSLDPGEVVEETDGVYVFSPATGEYIGERIETRARTRRFQAHVFTPTQVSLSDLV</sequence>
<dbReference type="PANTHER" id="PTHR31672">
    <property type="entry name" value="BNACNNG10540D PROTEIN"/>
    <property type="match status" value="1"/>
</dbReference>
<dbReference type="InterPro" id="IPR050796">
    <property type="entry name" value="SCF_F-box_component"/>
</dbReference>
<gene>
    <name evidence="2" type="ORF">LTRI10_LOCUS10302</name>
</gene>
<dbReference type="InterPro" id="IPR017451">
    <property type="entry name" value="F-box-assoc_interact_dom"/>
</dbReference>
<dbReference type="SMART" id="SM00256">
    <property type="entry name" value="FBOX"/>
    <property type="match status" value="1"/>
</dbReference>
<evidence type="ECO:0000313" key="2">
    <source>
        <dbReference type="EMBL" id="CAL1365716.1"/>
    </source>
</evidence>
<dbReference type="NCBIfam" id="TIGR01640">
    <property type="entry name" value="F_box_assoc_1"/>
    <property type="match status" value="1"/>
</dbReference>
<protein>
    <recommendedName>
        <fullName evidence="1">F-box domain-containing protein</fullName>
    </recommendedName>
</protein>
<dbReference type="Gene3D" id="1.20.1280.50">
    <property type="match status" value="1"/>
</dbReference>
<dbReference type="InterPro" id="IPR036047">
    <property type="entry name" value="F-box-like_dom_sf"/>
</dbReference>
<dbReference type="InterPro" id="IPR001810">
    <property type="entry name" value="F-box_dom"/>
</dbReference>
<evidence type="ECO:0000313" key="3">
    <source>
        <dbReference type="Proteomes" id="UP001497516"/>
    </source>
</evidence>
<evidence type="ECO:0000259" key="1">
    <source>
        <dbReference type="SMART" id="SM00256"/>
    </source>
</evidence>